<dbReference type="InterPro" id="IPR036691">
    <property type="entry name" value="Endo/exonu/phosph_ase_sf"/>
</dbReference>
<proteinExistence type="predicted"/>
<sequence>MVCLPHHTSYPLNKAPFLPRTTPSTVRTASLPLPSLSPVSFTPAPPLAGCPGDTGHGDCRYAQDDLILLSYNVHGLNMHEKCTRLLRDLKRYNTSIAFLQETHFQEPTLKNRKHPLGYFSNNGVGILFSKLIPYTEHSTLRCEQGRYVFTKGTIQDQQYTFDNIYAPKSKQYQFLHSALNTLMRFAEGSLVLGGDLNLALHTNQDSCARPGASPDNRHAKTVYSITTN</sequence>
<name>A0AAD1SZW0_PELCU</name>
<dbReference type="Gene3D" id="3.60.10.10">
    <property type="entry name" value="Endonuclease/exonuclease/phosphatase"/>
    <property type="match status" value="1"/>
</dbReference>
<gene>
    <name evidence="2" type="ORF">PECUL_23A021540</name>
</gene>
<evidence type="ECO:0000256" key="1">
    <source>
        <dbReference type="SAM" id="MobiDB-lite"/>
    </source>
</evidence>
<keyword evidence="3" id="KW-1185">Reference proteome</keyword>
<organism evidence="2 3">
    <name type="scientific">Pelobates cultripes</name>
    <name type="common">Western spadefoot toad</name>
    <dbReference type="NCBI Taxonomy" id="61616"/>
    <lineage>
        <taxon>Eukaryota</taxon>
        <taxon>Metazoa</taxon>
        <taxon>Chordata</taxon>
        <taxon>Craniata</taxon>
        <taxon>Vertebrata</taxon>
        <taxon>Euteleostomi</taxon>
        <taxon>Amphibia</taxon>
        <taxon>Batrachia</taxon>
        <taxon>Anura</taxon>
        <taxon>Pelobatoidea</taxon>
        <taxon>Pelobatidae</taxon>
        <taxon>Pelobates</taxon>
    </lineage>
</organism>
<accession>A0AAD1SZW0</accession>
<evidence type="ECO:0000313" key="3">
    <source>
        <dbReference type="Proteomes" id="UP001295444"/>
    </source>
</evidence>
<reference evidence="2" key="1">
    <citation type="submission" date="2022-03" db="EMBL/GenBank/DDBJ databases">
        <authorList>
            <person name="Alioto T."/>
            <person name="Alioto T."/>
            <person name="Gomez Garrido J."/>
        </authorList>
    </citation>
    <scope>NUCLEOTIDE SEQUENCE</scope>
</reference>
<dbReference type="SUPFAM" id="SSF56219">
    <property type="entry name" value="DNase I-like"/>
    <property type="match status" value="1"/>
</dbReference>
<evidence type="ECO:0008006" key="4">
    <source>
        <dbReference type="Google" id="ProtNLM"/>
    </source>
</evidence>
<dbReference type="EMBL" id="OW240920">
    <property type="protein sequence ID" value="CAH2314875.1"/>
    <property type="molecule type" value="Genomic_DNA"/>
</dbReference>
<protein>
    <recommendedName>
        <fullName evidence="4">Endonuclease/exonuclease/phosphatase domain-containing protein</fullName>
    </recommendedName>
</protein>
<feature type="region of interest" description="Disordered" evidence="1">
    <location>
        <begin position="207"/>
        <end position="228"/>
    </location>
</feature>
<dbReference type="AlphaFoldDB" id="A0AAD1SZW0"/>
<dbReference type="Proteomes" id="UP001295444">
    <property type="component" value="Chromosome 09"/>
</dbReference>
<evidence type="ECO:0000313" key="2">
    <source>
        <dbReference type="EMBL" id="CAH2314875.1"/>
    </source>
</evidence>